<keyword evidence="3" id="KW-1185">Reference proteome</keyword>
<dbReference type="AlphaFoldDB" id="A0A0A0LEY0"/>
<reference evidence="2 3" key="3">
    <citation type="journal article" date="2010" name="BMC Genomics">
        <title>Transcriptome sequencing and comparative analysis of cucumber flowers with different sex types.</title>
        <authorList>
            <person name="Guo S."/>
            <person name="Zheng Y."/>
            <person name="Joung J.G."/>
            <person name="Liu S."/>
            <person name="Zhang Z."/>
            <person name="Crasta O.R."/>
            <person name="Sobral B.W."/>
            <person name="Xu Y."/>
            <person name="Huang S."/>
            <person name="Fei Z."/>
        </authorList>
    </citation>
    <scope>NUCLEOTIDE SEQUENCE [LARGE SCALE GENOMIC DNA]</scope>
    <source>
        <strain evidence="3">cv. 9930</strain>
    </source>
</reference>
<name>A0A0A0LEY0_CUCSA</name>
<protein>
    <submittedName>
        <fullName evidence="2">Uncharacterized protein</fullName>
    </submittedName>
</protein>
<gene>
    <name evidence="2" type="ORF">Csa_3G822160</name>
</gene>
<dbReference type="PANTHER" id="PTHR48156">
    <property type="entry name" value="TRANSMEMBRANE PROTEIN"/>
    <property type="match status" value="1"/>
</dbReference>
<sequence>MALPLHLAFWIADMVWGAFSGCISSCLAFAHEVASSIRTGDIGAFHIGWPGFLRFSSILNSLRWWLGLGA</sequence>
<reference evidence="2 3" key="4">
    <citation type="journal article" date="2011" name="BMC Genomics">
        <title>RNA-Seq improves annotation of protein-coding genes in the cucumber genome.</title>
        <authorList>
            <person name="Li Z."/>
            <person name="Zhang Z."/>
            <person name="Yan P."/>
            <person name="Huang S."/>
            <person name="Fei Z."/>
            <person name="Lin K."/>
        </authorList>
    </citation>
    <scope>NUCLEOTIDE SEQUENCE [LARGE SCALE GENOMIC DNA]</scope>
    <source>
        <strain evidence="3">cv. 9930</strain>
    </source>
</reference>
<evidence type="ECO:0000313" key="2">
    <source>
        <dbReference type="EMBL" id="KGN59464.1"/>
    </source>
</evidence>
<evidence type="ECO:0000313" key="3">
    <source>
        <dbReference type="Proteomes" id="UP000029981"/>
    </source>
</evidence>
<dbReference type="Gramene" id="KGN59464">
    <property type="protein sequence ID" value="KGN59464"/>
    <property type="gene ID" value="Csa_3G822160"/>
</dbReference>
<organism evidence="2 3">
    <name type="scientific">Cucumis sativus</name>
    <name type="common">Cucumber</name>
    <dbReference type="NCBI Taxonomy" id="3659"/>
    <lineage>
        <taxon>Eukaryota</taxon>
        <taxon>Viridiplantae</taxon>
        <taxon>Streptophyta</taxon>
        <taxon>Embryophyta</taxon>
        <taxon>Tracheophyta</taxon>
        <taxon>Spermatophyta</taxon>
        <taxon>Magnoliopsida</taxon>
        <taxon>eudicotyledons</taxon>
        <taxon>Gunneridae</taxon>
        <taxon>Pentapetalae</taxon>
        <taxon>rosids</taxon>
        <taxon>fabids</taxon>
        <taxon>Cucurbitales</taxon>
        <taxon>Cucurbitaceae</taxon>
        <taxon>Benincaseae</taxon>
        <taxon>Cucumis</taxon>
    </lineage>
</organism>
<dbReference type="Proteomes" id="UP000029981">
    <property type="component" value="Chromosome 3"/>
</dbReference>
<evidence type="ECO:0000256" key="1">
    <source>
        <dbReference type="SAM" id="SignalP"/>
    </source>
</evidence>
<reference evidence="2 3" key="2">
    <citation type="journal article" date="2009" name="PLoS ONE">
        <title>An integrated genetic and cytogenetic map of the cucumber genome.</title>
        <authorList>
            <person name="Ren Y."/>
            <person name="Zhang Z."/>
            <person name="Liu J."/>
            <person name="Staub J.E."/>
            <person name="Han Y."/>
            <person name="Cheng Z."/>
            <person name="Li X."/>
            <person name="Lu J."/>
            <person name="Miao H."/>
            <person name="Kang H."/>
            <person name="Xie B."/>
            <person name="Gu X."/>
            <person name="Wang X."/>
            <person name="Du Y."/>
            <person name="Jin W."/>
            <person name="Huang S."/>
        </authorList>
    </citation>
    <scope>NUCLEOTIDE SEQUENCE [LARGE SCALE GENOMIC DNA]</scope>
    <source>
        <strain evidence="3">cv. 9930</strain>
    </source>
</reference>
<dbReference type="EMBL" id="CM002924">
    <property type="protein sequence ID" value="KGN59464.1"/>
    <property type="molecule type" value="Genomic_DNA"/>
</dbReference>
<feature type="signal peptide" evidence="1">
    <location>
        <begin position="1"/>
        <end position="20"/>
    </location>
</feature>
<dbReference type="PANTHER" id="PTHR48156:SF1">
    <property type="entry name" value="TRANSMEMBRANE PROTEIN"/>
    <property type="match status" value="1"/>
</dbReference>
<reference evidence="2 3" key="1">
    <citation type="journal article" date="2009" name="Nat. Genet.">
        <title>The genome of the cucumber, Cucumis sativus L.</title>
        <authorList>
            <person name="Huang S."/>
            <person name="Li R."/>
            <person name="Zhang Z."/>
            <person name="Li L."/>
            <person name="Gu X."/>
            <person name="Fan W."/>
            <person name="Lucas W.J."/>
            <person name="Wang X."/>
            <person name="Xie B."/>
            <person name="Ni P."/>
            <person name="Ren Y."/>
            <person name="Zhu H."/>
            <person name="Li J."/>
            <person name="Lin K."/>
            <person name="Jin W."/>
            <person name="Fei Z."/>
            <person name="Li G."/>
            <person name="Staub J."/>
            <person name="Kilian A."/>
            <person name="van der Vossen E.A."/>
            <person name="Wu Y."/>
            <person name="Guo J."/>
            <person name="He J."/>
            <person name="Jia Z."/>
            <person name="Ren Y."/>
            <person name="Tian G."/>
            <person name="Lu Y."/>
            <person name="Ruan J."/>
            <person name="Qian W."/>
            <person name="Wang M."/>
            <person name="Huang Q."/>
            <person name="Li B."/>
            <person name="Xuan Z."/>
            <person name="Cao J."/>
            <person name="Asan"/>
            <person name="Wu Z."/>
            <person name="Zhang J."/>
            <person name="Cai Q."/>
            <person name="Bai Y."/>
            <person name="Zhao B."/>
            <person name="Han Y."/>
            <person name="Li Y."/>
            <person name="Li X."/>
            <person name="Wang S."/>
            <person name="Shi Q."/>
            <person name="Liu S."/>
            <person name="Cho W.K."/>
            <person name="Kim J.Y."/>
            <person name="Xu Y."/>
            <person name="Heller-Uszynska K."/>
            <person name="Miao H."/>
            <person name="Cheng Z."/>
            <person name="Zhang S."/>
            <person name="Wu J."/>
            <person name="Yang Y."/>
            <person name="Kang H."/>
            <person name="Li M."/>
            <person name="Liang H."/>
            <person name="Ren X."/>
            <person name="Shi Z."/>
            <person name="Wen M."/>
            <person name="Jian M."/>
            <person name="Yang H."/>
            <person name="Zhang G."/>
            <person name="Yang Z."/>
            <person name="Chen R."/>
            <person name="Liu S."/>
            <person name="Li J."/>
            <person name="Ma L."/>
            <person name="Liu H."/>
            <person name="Zhou Y."/>
            <person name="Zhao J."/>
            <person name="Fang X."/>
            <person name="Li G."/>
            <person name="Fang L."/>
            <person name="Li Y."/>
            <person name="Liu D."/>
            <person name="Zheng H."/>
            <person name="Zhang Y."/>
            <person name="Qin N."/>
            <person name="Li Z."/>
            <person name="Yang G."/>
            <person name="Yang S."/>
            <person name="Bolund L."/>
            <person name="Kristiansen K."/>
            <person name="Zheng H."/>
            <person name="Li S."/>
            <person name="Zhang X."/>
            <person name="Yang H."/>
            <person name="Wang J."/>
            <person name="Sun R."/>
            <person name="Zhang B."/>
            <person name="Jiang S."/>
            <person name="Wang J."/>
            <person name="Du Y."/>
            <person name="Li S."/>
        </authorList>
    </citation>
    <scope>NUCLEOTIDE SEQUENCE [LARGE SCALE GENOMIC DNA]</scope>
    <source>
        <strain evidence="3">cv. 9930</strain>
    </source>
</reference>
<proteinExistence type="predicted"/>
<accession>A0A0A0LEY0</accession>
<keyword evidence="1" id="KW-0732">Signal</keyword>
<feature type="chain" id="PRO_5001966030" evidence="1">
    <location>
        <begin position="21"/>
        <end position="70"/>
    </location>
</feature>